<dbReference type="AlphaFoldDB" id="A0A5B2VA56"/>
<reference evidence="1 2" key="1">
    <citation type="submission" date="2019-09" db="EMBL/GenBank/DDBJ databases">
        <title>Salinarimonas rosea gen. nov., sp. nov., a new member of the a-2 subgroup of the Proteobacteria.</title>
        <authorList>
            <person name="Liu J."/>
        </authorList>
    </citation>
    <scope>NUCLEOTIDE SEQUENCE [LARGE SCALE GENOMIC DNA]</scope>
    <source>
        <strain evidence="1 2">BN140002</strain>
    </source>
</reference>
<dbReference type="InterPro" id="IPR046574">
    <property type="entry name" value="DUF6634"/>
</dbReference>
<dbReference type="EMBL" id="VUOA01000032">
    <property type="protein sequence ID" value="KAA2235874.1"/>
    <property type="molecule type" value="Genomic_DNA"/>
</dbReference>
<organism evidence="1 2">
    <name type="scientific">Salinarimonas soli</name>
    <dbReference type="NCBI Taxonomy" id="1638099"/>
    <lineage>
        <taxon>Bacteria</taxon>
        <taxon>Pseudomonadati</taxon>
        <taxon>Pseudomonadota</taxon>
        <taxon>Alphaproteobacteria</taxon>
        <taxon>Hyphomicrobiales</taxon>
        <taxon>Salinarimonadaceae</taxon>
        <taxon>Salinarimonas</taxon>
    </lineage>
</organism>
<dbReference type="RefSeq" id="WP_149819967.1">
    <property type="nucleotide sequence ID" value="NZ_VUOA01000032.1"/>
</dbReference>
<reference evidence="1 2" key="2">
    <citation type="submission" date="2019-09" db="EMBL/GenBank/DDBJ databases">
        <authorList>
            <person name="Jin C."/>
        </authorList>
    </citation>
    <scope>NUCLEOTIDE SEQUENCE [LARGE SCALE GENOMIC DNA]</scope>
    <source>
        <strain evidence="1 2">BN140002</strain>
    </source>
</reference>
<dbReference type="OrthoDB" id="7870532at2"/>
<gene>
    <name evidence="1" type="ORF">F0L46_17700</name>
</gene>
<protein>
    <submittedName>
        <fullName evidence="1">Uncharacterized protein</fullName>
    </submittedName>
</protein>
<evidence type="ECO:0000313" key="2">
    <source>
        <dbReference type="Proteomes" id="UP000323142"/>
    </source>
</evidence>
<name>A0A5B2VA56_9HYPH</name>
<accession>A0A5B2VA56</accession>
<evidence type="ECO:0000313" key="1">
    <source>
        <dbReference type="EMBL" id="KAA2235874.1"/>
    </source>
</evidence>
<dbReference type="Pfam" id="PF20339">
    <property type="entry name" value="DUF6634"/>
    <property type="match status" value="1"/>
</dbReference>
<sequence>MRQQRPARWRLSGSAWYNTRLHQILTLRKPDAVTAPGLRRRIFRRHPIDQKPTPAFLGAGGRSYASQAAIIAACDPEIGASVIVRVTVPGEPRLDLGGLLPGHVAFVPATAAAPSVAGVDVDLALSATLGKSRNVVLDLPITLLADHGLRERISTPVLTVGPSNLDMRLARAVLRDPGLMTTTERTTLVDGNGRDLPSPPWILGMGRSGGWRDAEILARELRAADDDEVGPAWPQRVLPVVLPELSREEIESLATGWPLPRADQACHRLGVVLRAVARDPYAPGLTLSDVAEAGLPAQADDRWTPGRLYDLADDLVGIAADSRPTPDDLAAAPILENWSPALRAVRSISGEVHGHPSYRPGAVINSSEVYASDGATWVRTYSRWYRLGRPAAASVSPQTAN</sequence>
<keyword evidence="2" id="KW-1185">Reference proteome</keyword>
<comment type="caution">
    <text evidence="1">The sequence shown here is derived from an EMBL/GenBank/DDBJ whole genome shotgun (WGS) entry which is preliminary data.</text>
</comment>
<dbReference type="Proteomes" id="UP000323142">
    <property type="component" value="Unassembled WGS sequence"/>
</dbReference>
<proteinExistence type="predicted"/>